<protein>
    <recommendedName>
        <fullName evidence="3">Tetratricopeptide repeat protein</fullName>
    </recommendedName>
</protein>
<keyword evidence="2" id="KW-1185">Reference proteome</keyword>
<dbReference type="OrthoDB" id="1490855at2"/>
<dbReference type="AlphaFoldDB" id="A0A4Q7N585"/>
<gene>
    <name evidence="1" type="ORF">EV199_2081</name>
</gene>
<dbReference type="RefSeq" id="WP_130540516.1">
    <property type="nucleotide sequence ID" value="NZ_CP042431.1"/>
</dbReference>
<evidence type="ECO:0008006" key="3">
    <source>
        <dbReference type="Google" id="ProtNLM"/>
    </source>
</evidence>
<organism evidence="1 2">
    <name type="scientific">Pseudobacter ginsenosidimutans</name>
    <dbReference type="NCBI Taxonomy" id="661488"/>
    <lineage>
        <taxon>Bacteria</taxon>
        <taxon>Pseudomonadati</taxon>
        <taxon>Bacteroidota</taxon>
        <taxon>Chitinophagia</taxon>
        <taxon>Chitinophagales</taxon>
        <taxon>Chitinophagaceae</taxon>
        <taxon>Pseudobacter</taxon>
    </lineage>
</organism>
<reference evidence="1 2" key="1">
    <citation type="submission" date="2019-02" db="EMBL/GenBank/DDBJ databases">
        <title>Genomic Encyclopedia of Type Strains, Phase IV (KMG-IV): sequencing the most valuable type-strain genomes for metagenomic binning, comparative biology and taxonomic classification.</title>
        <authorList>
            <person name="Goeker M."/>
        </authorList>
    </citation>
    <scope>NUCLEOTIDE SEQUENCE [LARGE SCALE GENOMIC DNA]</scope>
    <source>
        <strain evidence="1 2">DSM 18116</strain>
    </source>
</reference>
<dbReference type="Gene3D" id="1.25.40.390">
    <property type="match status" value="1"/>
</dbReference>
<sequence length="472" mass="52614">MKRYFLFFGMAASMALPSCVKNPYLTEDKFLNEPNAAKTWASGIKRQLATTTNAVVVNAELISDNYFNNYTQNSKVFDIPQIDYFDVDVNTSQVEVQRLREMAVYGLGKVVPVDPAATAQDKAIMYFALAYSYLLSGEMFVALPISAHGEVLSSEQLLQKALTLWDDAIANEPDATKKIAYTLLKARTYYRLGDATNASNLATQVLAQKNVLLQVQYDGQNNGVTNEMQTGTFVAQPNRFAPLPRLDFLDPKYFNTGVAAAEQKPIAIAKGEEAYLIIAESQIAANDFPAARQTMKNMISEVVSLRTITAVDDSKETRNGGNRKDYPLTAVKVKFDENDSPRDGYVLNRTTGKVNAYTVSGTKVTDADLDAAATQDDMMYILYRLRQEIFMSEGRRMADLGIKFPVSQTEQLNNPHVKDEHIKKQLPSFIPLNRGMDDFTVEAGTGTVTMRYDMNKVLVQNKSAKEIFPFLN</sequence>
<evidence type="ECO:0000313" key="1">
    <source>
        <dbReference type="EMBL" id="RZS76202.1"/>
    </source>
</evidence>
<proteinExistence type="predicted"/>
<dbReference type="InterPro" id="IPR011990">
    <property type="entry name" value="TPR-like_helical_dom_sf"/>
</dbReference>
<dbReference type="SUPFAM" id="SSF48452">
    <property type="entry name" value="TPR-like"/>
    <property type="match status" value="1"/>
</dbReference>
<dbReference type="Proteomes" id="UP000293874">
    <property type="component" value="Unassembled WGS sequence"/>
</dbReference>
<dbReference type="EMBL" id="SGXA01000001">
    <property type="protein sequence ID" value="RZS76202.1"/>
    <property type="molecule type" value="Genomic_DNA"/>
</dbReference>
<accession>A0A4Q7N585</accession>
<name>A0A4Q7N585_9BACT</name>
<comment type="caution">
    <text evidence="1">The sequence shown here is derived from an EMBL/GenBank/DDBJ whole genome shotgun (WGS) entry which is preliminary data.</text>
</comment>
<evidence type="ECO:0000313" key="2">
    <source>
        <dbReference type="Proteomes" id="UP000293874"/>
    </source>
</evidence>